<evidence type="ECO:0000313" key="11">
    <source>
        <dbReference type="Proteomes" id="UP000502608"/>
    </source>
</evidence>
<dbReference type="FunFam" id="1.10.287.950:FF:000001">
    <property type="entry name" value="Methyl-accepting chemotaxis sensory transducer"/>
    <property type="match status" value="1"/>
</dbReference>
<organism evidence="10 11">
    <name type="scientific">Shewanella aestuarii</name>
    <dbReference type="NCBI Taxonomy" id="1028752"/>
    <lineage>
        <taxon>Bacteria</taxon>
        <taxon>Pseudomonadati</taxon>
        <taxon>Pseudomonadota</taxon>
        <taxon>Gammaproteobacteria</taxon>
        <taxon>Alteromonadales</taxon>
        <taxon>Shewanellaceae</taxon>
        <taxon>Shewanella</taxon>
    </lineage>
</organism>
<evidence type="ECO:0000256" key="1">
    <source>
        <dbReference type="ARBA" id="ARBA00004141"/>
    </source>
</evidence>
<feature type="domain" description="Methyl-accepting transducer" evidence="9">
    <location>
        <begin position="414"/>
        <end position="650"/>
    </location>
</feature>
<accession>A0A6G9QM06</accession>
<comment type="subcellular location">
    <subcellularLocation>
        <location evidence="1">Membrane</location>
        <topology evidence="1">Multi-pass membrane protein</topology>
    </subcellularLocation>
</comment>
<keyword evidence="5 7" id="KW-0807">Transducer</keyword>
<dbReference type="EMBL" id="CP050313">
    <property type="protein sequence ID" value="QIR15077.1"/>
    <property type="molecule type" value="Genomic_DNA"/>
</dbReference>
<keyword evidence="4 8" id="KW-0472">Membrane</keyword>
<dbReference type="SUPFAM" id="SSF58104">
    <property type="entry name" value="Methyl-accepting chemotaxis protein (MCP) signaling domain"/>
    <property type="match status" value="1"/>
</dbReference>
<dbReference type="AlphaFoldDB" id="A0A6G9QM06"/>
<dbReference type="InterPro" id="IPR007891">
    <property type="entry name" value="CHASE3"/>
</dbReference>
<reference evidence="10 11" key="1">
    <citation type="submission" date="2020-03" db="EMBL/GenBank/DDBJ databases">
        <title>Complete genome sequence of Shewanella sp.</title>
        <authorList>
            <person name="Kim Y.-S."/>
            <person name="Kim S.-J."/>
            <person name="Jung H.-K."/>
            <person name="Kim K.-H."/>
        </authorList>
    </citation>
    <scope>NUCLEOTIDE SEQUENCE [LARGE SCALE GENOMIC DNA]</scope>
    <source>
        <strain evidence="10 11">PN3F2</strain>
    </source>
</reference>
<dbReference type="GO" id="GO:0016020">
    <property type="term" value="C:membrane"/>
    <property type="evidence" value="ECO:0007669"/>
    <property type="project" value="UniProtKB-SubCell"/>
</dbReference>
<dbReference type="Gene3D" id="1.10.287.950">
    <property type="entry name" value="Methyl-accepting chemotaxis protein"/>
    <property type="match status" value="1"/>
</dbReference>
<evidence type="ECO:0000256" key="2">
    <source>
        <dbReference type="ARBA" id="ARBA00022692"/>
    </source>
</evidence>
<protein>
    <recommendedName>
        <fullName evidence="9">Methyl-accepting transducer domain-containing protein</fullName>
    </recommendedName>
</protein>
<gene>
    <name evidence="10" type="ORF">HBH39_11770</name>
</gene>
<proteinExistence type="inferred from homology"/>
<dbReference type="Pfam" id="PF00015">
    <property type="entry name" value="MCPsignal"/>
    <property type="match status" value="1"/>
</dbReference>
<feature type="transmembrane region" description="Helical" evidence="8">
    <location>
        <begin position="17"/>
        <end position="37"/>
    </location>
</feature>
<dbReference type="InterPro" id="IPR004089">
    <property type="entry name" value="MCPsignal_dom"/>
</dbReference>
<dbReference type="SMART" id="SM00283">
    <property type="entry name" value="MA"/>
    <property type="match status" value="1"/>
</dbReference>
<evidence type="ECO:0000256" key="7">
    <source>
        <dbReference type="PROSITE-ProRule" id="PRU00284"/>
    </source>
</evidence>
<evidence type="ECO:0000256" key="4">
    <source>
        <dbReference type="ARBA" id="ARBA00023136"/>
    </source>
</evidence>
<name>A0A6G9QM06_9GAMM</name>
<dbReference type="KEGG" id="saes:HBH39_11770"/>
<dbReference type="PANTHER" id="PTHR32089:SF119">
    <property type="entry name" value="METHYL-ACCEPTING CHEMOTAXIS PROTEIN CTPL"/>
    <property type="match status" value="1"/>
</dbReference>
<dbReference type="PROSITE" id="PS50111">
    <property type="entry name" value="CHEMOTAXIS_TRANSDUC_2"/>
    <property type="match status" value="1"/>
</dbReference>
<dbReference type="CDD" id="cd11386">
    <property type="entry name" value="MCP_signal"/>
    <property type="match status" value="1"/>
</dbReference>
<evidence type="ECO:0000256" key="6">
    <source>
        <dbReference type="ARBA" id="ARBA00029447"/>
    </source>
</evidence>
<evidence type="ECO:0000256" key="8">
    <source>
        <dbReference type="SAM" id="Phobius"/>
    </source>
</evidence>
<dbReference type="RefSeq" id="WP_167678489.1">
    <property type="nucleotide sequence ID" value="NZ_CP050313.1"/>
</dbReference>
<dbReference type="PANTHER" id="PTHR32089">
    <property type="entry name" value="METHYL-ACCEPTING CHEMOTAXIS PROTEIN MCPB"/>
    <property type="match status" value="1"/>
</dbReference>
<keyword evidence="2 8" id="KW-0812">Transmembrane</keyword>
<evidence type="ECO:0000256" key="5">
    <source>
        <dbReference type="ARBA" id="ARBA00023224"/>
    </source>
</evidence>
<keyword evidence="3 8" id="KW-1133">Transmembrane helix</keyword>
<feature type="transmembrane region" description="Helical" evidence="8">
    <location>
        <begin position="334"/>
        <end position="354"/>
    </location>
</feature>
<evidence type="ECO:0000259" key="9">
    <source>
        <dbReference type="PROSITE" id="PS50111"/>
    </source>
</evidence>
<dbReference type="CDD" id="cd19410">
    <property type="entry name" value="HK9-like_sensor"/>
    <property type="match status" value="2"/>
</dbReference>
<sequence length="686" mass="75708">MTFMTQNFNGLSLKSKLLVGFSLPVIAILLISIFVNINVNALNHANFWVDHTHKVMARGKLLMSSMVDMETGMRGFLVAGDKIYLEPYFKGQELFNDEIVKLRELVSDNPAQVSRLQTIDGMKRKWIEEAAEPQINIRKEIVKGEQAEAEFKRVSARLVGKQKFDAFRSVVADLDATMKQNRDSYGQFLVLNLLNDMINQETGQRGFLLSGKEESLEPYKQGRIDFVKRLELFEQHLATVTYSVVNIKQQLVTAKQFADEWSTEAALPEIEARRKMNEVTMTMADITAFIEKGLGKKYMDAIRGEIADFVNAEEKLIVSRSADAESTAKNTITILFFSAVIGIILAIIAAIYIVKDVMKLVGLEPSILASISRKIADGDLTQSYSNIGNETGVYAAMLDMSRNLKSLIKNVADSSRVQQTSSQRLLTVAEQTSKNVALQNSSTDQIATAMEELRATAAEVASNSSFAADSASEAHKLVNHGNKDVASVTKDIHQLAESLRDTNLMITDLSNSAENIASILDVIKKIADQTNLLALNAAIEAARAGELGRGFAVVADEVRSLAQNTQNSTTEIESMIKQVQQSASVSQKSMNNGLSKVEQIVGQTESVTEVFNNILTSVLKITDISTQIATAAEEQAYTTDDISKRIVEIRELSNQTANDSIEMNESAEQMVKLSNNLNNELNRFSL</sequence>
<keyword evidence="11" id="KW-1185">Reference proteome</keyword>
<comment type="similarity">
    <text evidence="6">Belongs to the methyl-accepting chemotaxis (MCP) protein family.</text>
</comment>
<dbReference type="GO" id="GO:0007165">
    <property type="term" value="P:signal transduction"/>
    <property type="evidence" value="ECO:0007669"/>
    <property type="project" value="UniProtKB-KW"/>
</dbReference>
<evidence type="ECO:0000313" key="10">
    <source>
        <dbReference type="EMBL" id="QIR15077.1"/>
    </source>
</evidence>
<dbReference type="GO" id="GO:0006935">
    <property type="term" value="P:chemotaxis"/>
    <property type="evidence" value="ECO:0007669"/>
    <property type="project" value="UniProtKB-ARBA"/>
</dbReference>
<evidence type="ECO:0000256" key="3">
    <source>
        <dbReference type="ARBA" id="ARBA00022989"/>
    </source>
</evidence>
<dbReference type="Pfam" id="PF05227">
    <property type="entry name" value="CHASE3"/>
    <property type="match status" value="2"/>
</dbReference>
<dbReference type="Proteomes" id="UP000502608">
    <property type="component" value="Chromosome"/>
</dbReference>